<dbReference type="WBParaSite" id="NBR_0001132201-mRNA-1">
    <property type="protein sequence ID" value="NBR_0001132201-mRNA-1"/>
    <property type="gene ID" value="NBR_0001132201"/>
</dbReference>
<evidence type="ECO:0000313" key="2">
    <source>
        <dbReference type="EMBL" id="VDL74912.1"/>
    </source>
</evidence>
<dbReference type="Proteomes" id="UP000271162">
    <property type="component" value="Unassembled WGS sequence"/>
</dbReference>
<organism evidence="4">
    <name type="scientific">Nippostrongylus brasiliensis</name>
    <name type="common">Rat hookworm</name>
    <dbReference type="NCBI Taxonomy" id="27835"/>
    <lineage>
        <taxon>Eukaryota</taxon>
        <taxon>Metazoa</taxon>
        <taxon>Ecdysozoa</taxon>
        <taxon>Nematoda</taxon>
        <taxon>Chromadorea</taxon>
        <taxon>Rhabditida</taxon>
        <taxon>Rhabditina</taxon>
        <taxon>Rhabditomorpha</taxon>
        <taxon>Strongyloidea</taxon>
        <taxon>Heligmosomidae</taxon>
        <taxon>Nippostrongylus</taxon>
    </lineage>
</organism>
<accession>A0A0N4Y5N0</accession>
<dbReference type="OMA" id="ESERDCK"/>
<feature type="compositionally biased region" description="Basic and acidic residues" evidence="1">
    <location>
        <begin position="292"/>
        <end position="303"/>
    </location>
</feature>
<keyword evidence="3" id="KW-1185">Reference proteome</keyword>
<feature type="region of interest" description="Disordered" evidence="1">
    <location>
        <begin position="292"/>
        <end position="316"/>
    </location>
</feature>
<evidence type="ECO:0000313" key="3">
    <source>
        <dbReference type="Proteomes" id="UP000271162"/>
    </source>
</evidence>
<proteinExistence type="predicted"/>
<name>A0A0N4Y5N0_NIPBR</name>
<feature type="region of interest" description="Disordered" evidence="1">
    <location>
        <begin position="212"/>
        <end position="272"/>
    </location>
</feature>
<feature type="compositionally biased region" description="Acidic residues" evidence="1">
    <location>
        <begin position="212"/>
        <end position="224"/>
    </location>
</feature>
<feature type="compositionally biased region" description="Acidic residues" evidence="1">
    <location>
        <begin position="232"/>
        <end position="272"/>
    </location>
</feature>
<dbReference type="AlphaFoldDB" id="A0A0N4Y5N0"/>
<reference evidence="2 3" key="2">
    <citation type="submission" date="2018-11" db="EMBL/GenBank/DDBJ databases">
        <authorList>
            <consortium name="Pathogen Informatics"/>
        </authorList>
    </citation>
    <scope>NUCLEOTIDE SEQUENCE [LARGE SCALE GENOMIC DNA]</scope>
</reference>
<evidence type="ECO:0000256" key="1">
    <source>
        <dbReference type="SAM" id="MobiDB-lite"/>
    </source>
</evidence>
<evidence type="ECO:0000313" key="4">
    <source>
        <dbReference type="WBParaSite" id="NBR_0001132201-mRNA-1"/>
    </source>
</evidence>
<protein>
    <submittedName>
        <fullName evidence="4">THO complex subunit 7</fullName>
    </submittedName>
</protein>
<gene>
    <name evidence="2" type="ORF">NBR_LOCUS11323</name>
</gene>
<sequence length="316" mass="35622">MKVSGGDTDSGIPKKIVKLSREELKEADKDTLVEKIISLTDQLTSVAETAKSLKTRESLARLQYLQKDKELKDLIRERNDAYYSGVTSGPAQRDQLLDPFFYEAFLTMKEKIASRDNQIATLNETLTAFESERDCKVLKQFLATKTAAIKRLKDFEKNMNRLGFLENRLALAHAALRAVRKEKMDFTQEIAERDAKIAELEKELFHLRNEVTEEATSEQAEAEPEEPKVDVDADAAADDDEDAELDVDEFEEKLADDDEEVEEEEEQEEDDVFVVDDVDVSVLHQSGAEIVNKDEANGAEERSVSVGENGVLKITV</sequence>
<reference evidence="4" key="1">
    <citation type="submission" date="2017-02" db="UniProtKB">
        <authorList>
            <consortium name="WormBaseParasite"/>
        </authorList>
    </citation>
    <scope>IDENTIFICATION</scope>
</reference>
<dbReference type="EMBL" id="UYSL01020502">
    <property type="protein sequence ID" value="VDL74912.1"/>
    <property type="molecule type" value="Genomic_DNA"/>
</dbReference>